<organism evidence="9 10">
    <name type="scientific">Promicromonospora kroppenstedtii</name>
    <dbReference type="NCBI Taxonomy" id="440482"/>
    <lineage>
        <taxon>Bacteria</taxon>
        <taxon>Bacillati</taxon>
        <taxon>Actinomycetota</taxon>
        <taxon>Actinomycetes</taxon>
        <taxon>Micrococcales</taxon>
        <taxon>Promicromonosporaceae</taxon>
        <taxon>Promicromonospora</taxon>
    </lineage>
</organism>
<keyword evidence="7" id="KW-0472">Membrane</keyword>
<dbReference type="GO" id="GO:0004674">
    <property type="term" value="F:protein serine/threonine kinase activity"/>
    <property type="evidence" value="ECO:0007669"/>
    <property type="project" value="UniProtKB-KW"/>
</dbReference>
<dbReference type="PANTHER" id="PTHR43671">
    <property type="entry name" value="SERINE/THREONINE-PROTEIN KINASE NEK"/>
    <property type="match status" value="1"/>
</dbReference>
<keyword evidence="10" id="KW-1185">Reference proteome</keyword>
<dbReference type="Proteomes" id="UP001611580">
    <property type="component" value="Unassembled WGS sequence"/>
</dbReference>
<gene>
    <name evidence="9" type="ORF">ACH47X_11010</name>
</gene>
<keyword evidence="4 9" id="KW-0418">Kinase</keyword>
<evidence type="ECO:0000256" key="3">
    <source>
        <dbReference type="ARBA" id="ARBA00022741"/>
    </source>
</evidence>
<dbReference type="InterPro" id="IPR011009">
    <property type="entry name" value="Kinase-like_dom_sf"/>
</dbReference>
<dbReference type="EC" id="2.7.11.1" evidence="1"/>
<feature type="region of interest" description="Disordered" evidence="6">
    <location>
        <begin position="297"/>
        <end position="401"/>
    </location>
</feature>
<keyword evidence="9" id="KW-0723">Serine/threonine-protein kinase</keyword>
<evidence type="ECO:0000313" key="9">
    <source>
        <dbReference type="EMBL" id="MFI2487431.1"/>
    </source>
</evidence>
<evidence type="ECO:0000256" key="2">
    <source>
        <dbReference type="ARBA" id="ARBA00022679"/>
    </source>
</evidence>
<evidence type="ECO:0000256" key="7">
    <source>
        <dbReference type="SAM" id="Phobius"/>
    </source>
</evidence>
<protein>
    <recommendedName>
        <fullName evidence="1">non-specific serine/threonine protein kinase</fullName>
        <ecNumber evidence="1">2.7.11.1</ecNumber>
    </recommendedName>
</protein>
<feature type="transmembrane region" description="Helical" evidence="7">
    <location>
        <begin position="410"/>
        <end position="430"/>
    </location>
</feature>
<evidence type="ECO:0000256" key="4">
    <source>
        <dbReference type="ARBA" id="ARBA00022777"/>
    </source>
</evidence>
<dbReference type="Pfam" id="PF00069">
    <property type="entry name" value="Pkinase"/>
    <property type="match status" value="1"/>
</dbReference>
<keyword evidence="3" id="KW-0547">Nucleotide-binding</keyword>
<dbReference type="PROSITE" id="PS50011">
    <property type="entry name" value="PROTEIN_KINASE_DOM"/>
    <property type="match status" value="1"/>
</dbReference>
<dbReference type="EMBL" id="JBIRYI010000006">
    <property type="protein sequence ID" value="MFI2487431.1"/>
    <property type="molecule type" value="Genomic_DNA"/>
</dbReference>
<evidence type="ECO:0000256" key="6">
    <source>
        <dbReference type="SAM" id="MobiDB-lite"/>
    </source>
</evidence>
<evidence type="ECO:0000256" key="1">
    <source>
        <dbReference type="ARBA" id="ARBA00012513"/>
    </source>
</evidence>
<keyword evidence="2" id="KW-0808">Transferase</keyword>
<name>A0ABW7XJC8_9MICO</name>
<reference evidence="9 10" key="1">
    <citation type="submission" date="2024-10" db="EMBL/GenBank/DDBJ databases">
        <title>The Natural Products Discovery Center: Release of the First 8490 Sequenced Strains for Exploring Actinobacteria Biosynthetic Diversity.</title>
        <authorList>
            <person name="Kalkreuter E."/>
            <person name="Kautsar S.A."/>
            <person name="Yang D."/>
            <person name="Bader C.D."/>
            <person name="Teijaro C.N."/>
            <person name="Fluegel L."/>
            <person name="Davis C.M."/>
            <person name="Simpson J.R."/>
            <person name="Lauterbach L."/>
            <person name="Steele A.D."/>
            <person name="Gui C."/>
            <person name="Meng S."/>
            <person name="Li G."/>
            <person name="Viehrig K."/>
            <person name="Ye F."/>
            <person name="Su P."/>
            <person name="Kiefer A.F."/>
            <person name="Nichols A."/>
            <person name="Cepeda A.J."/>
            <person name="Yan W."/>
            <person name="Fan B."/>
            <person name="Jiang Y."/>
            <person name="Adhikari A."/>
            <person name="Zheng C.-J."/>
            <person name="Schuster L."/>
            <person name="Cowan T.M."/>
            <person name="Smanski M.J."/>
            <person name="Chevrette M.G."/>
            <person name="De Carvalho L.P.S."/>
            <person name="Shen B."/>
        </authorList>
    </citation>
    <scope>NUCLEOTIDE SEQUENCE [LARGE SCALE GENOMIC DNA]</scope>
    <source>
        <strain evidence="9 10">NPDC019481</strain>
    </source>
</reference>
<keyword evidence="5" id="KW-0067">ATP-binding</keyword>
<keyword evidence="7" id="KW-0812">Transmembrane</keyword>
<evidence type="ECO:0000259" key="8">
    <source>
        <dbReference type="PROSITE" id="PS50011"/>
    </source>
</evidence>
<dbReference type="Gene3D" id="1.10.510.10">
    <property type="entry name" value="Transferase(Phosphotransferase) domain 1"/>
    <property type="match status" value="1"/>
</dbReference>
<comment type="caution">
    <text evidence="9">The sequence shown here is derived from an EMBL/GenBank/DDBJ whole genome shotgun (WGS) entry which is preliminary data.</text>
</comment>
<dbReference type="InterPro" id="IPR050660">
    <property type="entry name" value="NEK_Ser/Thr_kinase"/>
</dbReference>
<dbReference type="InterPro" id="IPR000719">
    <property type="entry name" value="Prot_kinase_dom"/>
</dbReference>
<accession>A0ABW7XJC8</accession>
<dbReference type="RefSeq" id="WP_397404141.1">
    <property type="nucleotide sequence ID" value="NZ_JBIRYI010000006.1"/>
</dbReference>
<feature type="domain" description="Protein kinase" evidence="8">
    <location>
        <begin position="17"/>
        <end position="274"/>
    </location>
</feature>
<keyword evidence="7" id="KW-1133">Transmembrane helix</keyword>
<sequence>MELEPLGERDPRQLGPYHLRGRLRAGRAGIAYLGRSPDGLFAEVTVVSEQIAWDPKVLALLSDAADAARRLRAPHLQRVRAADLGERTPWTAADFLPGPSLREAVEDHGPLQPAAVRSLATALADALDAVHAAGHVHRGLDPSTVVLTADGAVVTGLGVARALEAATVTLPRLVPDAVAYLAPEVARGLEPGSPADVFGLGAVLTYAATGHGPFGSGASAELARRVRDDEPDLAGLPDDLVEVVTACVRADPGRRPTLAAVRRRLAAGPAGSWVFPDGLTGAFAQWAVLGRGRSAPLPPAIPAEPTAPLAPQGGPGPGSGTAATRKLDVAFDDPGTGGVDDTENVGGPPTAPAGASSTGAGPAGTPTSSGTGAPATPPQPVSILPRTAGDDHGSGAGRGAGPGGSRFSPLLLVAVGVAVAALVFAAVTVWL</sequence>
<evidence type="ECO:0000313" key="10">
    <source>
        <dbReference type="Proteomes" id="UP001611580"/>
    </source>
</evidence>
<dbReference type="SUPFAM" id="SSF56112">
    <property type="entry name" value="Protein kinase-like (PK-like)"/>
    <property type="match status" value="1"/>
</dbReference>
<feature type="compositionally biased region" description="Low complexity" evidence="6">
    <location>
        <begin position="346"/>
        <end position="374"/>
    </location>
</feature>
<proteinExistence type="predicted"/>
<dbReference type="PANTHER" id="PTHR43671:SF13">
    <property type="entry name" value="SERINE_THREONINE-PROTEIN KINASE NEK2"/>
    <property type="match status" value="1"/>
</dbReference>
<evidence type="ECO:0000256" key="5">
    <source>
        <dbReference type="ARBA" id="ARBA00022840"/>
    </source>
</evidence>